<evidence type="ECO:0000313" key="1">
    <source>
        <dbReference type="EMBL" id="TPW33250.1"/>
    </source>
</evidence>
<sequence>MTTSLGKLRATSLSGGTPGAGLLALSPWRRCNAGSEWWLDDEYLAEMTDGNSYSPLLIANHNTARYALYETDAEFREYRIEINGKMTAPVLLADHNNDIYAI</sequence>
<organism evidence="1 2">
    <name type="scientific">Martelella alba</name>
    <dbReference type="NCBI Taxonomy" id="2590451"/>
    <lineage>
        <taxon>Bacteria</taxon>
        <taxon>Pseudomonadati</taxon>
        <taxon>Pseudomonadota</taxon>
        <taxon>Alphaproteobacteria</taxon>
        <taxon>Hyphomicrobiales</taxon>
        <taxon>Aurantimonadaceae</taxon>
        <taxon>Martelella</taxon>
    </lineage>
</organism>
<reference evidence="1 2" key="1">
    <citation type="submission" date="2019-06" db="EMBL/GenBank/DDBJ databases">
        <authorList>
            <person name="Li M."/>
        </authorList>
    </citation>
    <scope>NUCLEOTIDE SEQUENCE [LARGE SCALE GENOMIC DNA]</scope>
    <source>
        <strain evidence="1 2">BGMRC2036</strain>
    </source>
</reference>
<dbReference type="EMBL" id="VHLG01000001">
    <property type="protein sequence ID" value="TPW33250.1"/>
    <property type="molecule type" value="Genomic_DNA"/>
</dbReference>
<proteinExistence type="predicted"/>
<dbReference type="AlphaFoldDB" id="A0A506UIW5"/>
<dbReference type="Proteomes" id="UP000318801">
    <property type="component" value="Unassembled WGS sequence"/>
</dbReference>
<gene>
    <name evidence="1" type="ORF">FJU08_01415</name>
</gene>
<evidence type="ECO:0000313" key="2">
    <source>
        <dbReference type="Proteomes" id="UP000318801"/>
    </source>
</evidence>
<name>A0A506UIW5_9HYPH</name>
<dbReference type="RefSeq" id="WP_141147188.1">
    <property type="nucleotide sequence ID" value="NZ_VHLG01000001.1"/>
</dbReference>
<keyword evidence="2" id="KW-1185">Reference proteome</keyword>
<accession>A0A506UIW5</accession>
<comment type="caution">
    <text evidence="1">The sequence shown here is derived from an EMBL/GenBank/DDBJ whole genome shotgun (WGS) entry which is preliminary data.</text>
</comment>
<protein>
    <submittedName>
        <fullName evidence="1">Uncharacterized protein</fullName>
    </submittedName>
</protein>